<evidence type="ECO:0000313" key="12">
    <source>
        <dbReference type="Proteomes" id="UP000266492"/>
    </source>
</evidence>
<dbReference type="Proteomes" id="UP000266492">
    <property type="component" value="Unassembled WGS sequence"/>
</dbReference>
<dbReference type="SUPFAM" id="SSF56935">
    <property type="entry name" value="Porins"/>
    <property type="match status" value="1"/>
</dbReference>
<evidence type="ECO:0000256" key="1">
    <source>
        <dbReference type="ARBA" id="ARBA00004571"/>
    </source>
</evidence>
<keyword evidence="7 8" id="KW-0998">Cell outer membrane</keyword>
<keyword evidence="6 8" id="KW-0472">Membrane</keyword>
<dbReference type="Pfam" id="PF13715">
    <property type="entry name" value="CarbopepD_reg_2"/>
    <property type="match status" value="1"/>
</dbReference>
<dbReference type="PANTHER" id="PTHR30069">
    <property type="entry name" value="TONB-DEPENDENT OUTER MEMBRANE RECEPTOR"/>
    <property type="match status" value="1"/>
</dbReference>
<accession>A0A395W0W8</accession>
<evidence type="ECO:0000256" key="2">
    <source>
        <dbReference type="ARBA" id="ARBA00022448"/>
    </source>
</evidence>
<evidence type="ECO:0000256" key="5">
    <source>
        <dbReference type="ARBA" id="ARBA00022729"/>
    </source>
</evidence>
<dbReference type="InterPro" id="IPR023996">
    <property type="entry name" value="TonB-dep_OMP_SusC/RagA"/>
</dbReference>
<keyword evidence="11" id="KW-0675">Receptor</keyword>
<dbReference type="NCBIfam" id="TIGR04057">
    <property type="entry name" value="SusC_RagA_signa"/>
    <property type="match status" value="1"/>
</dbReference>
<keyword evidence="5 9" id="KW-0732">Signal</keyword>
<evidence type="ECO:0000256" key="6">
    <source>
        <dbReference type="ARBA" id="ARBA00023136"/>
    </source>
</evidence>
<dbReference type="RefSeq" id="WP_118418824.1">
    <property type="nucleotide sequence ID" value="NZ_CAKJYX010000005.1"/>
</dbReference>
<sequence length="1129" mass="125683">MKHKNNIIKLCLGVFLALTMALPALAQKSVTFKGVVVDTTGEPIIGASVKVVGTTTGTITDLDGKFMVVVPSGKQVEISYIGYITQVLSDFKQTKIELKEDTQQLDEVVVVGYGTQKKAHLTGAIATVPMDDIQDLASGNLASTLSGMVNGLSVNGGDARPGENARINIRQNDVLSDIGGTASEPLYVIDGYIYPVEVKIGDVTENLGATAFNNLDPSVIESISVLKDAAAAVYGARAANGVILVTTKRGKQGAPKISYSGTFGVVDEVSRAKMLNAYQYGQLWNAVRAADPTDVSINLQNDLFQADELNAMKGLNYDLLDKYWKAALTQKHSINMTGGSERANYFGGISYFDQDGNLGNLDYNRWNYRAGVDVKISKWLKASLQVSGDYGKKNKPNVKVGGSNDEKDYNLLLVRPYYIPEEVNGIPIVPYGISNSQVSSSQNYSFSLLQNAGDYNRTETSNMNINAGLEYDFGWNKWLKGLKLKFSYSKSINSTKNNQYGSSYELYYMSKRAGSGNHLYTPIQGQESLYEELLGENNFLLANNGSAINNASGDPYLSRTMSRADNYQMNFTASYDRDFGSHHVGALFSIEKSEAESEYLVGQVTNPYEFTNGQSNLVQYNSESTTEFKRAESGTLSYIGRVNYAYADKYLFEFLLRSDASTKFAPENYWGFFPSVSAGWIMSQEDWFKNNVKWVDYLKIRGSFGLTGRDNTKAWQWMQNYAVDKDKGPIFGVGTSTNAGNHITINKDISAVNRDAHWDKSYKANFGLDFNVLNNRLSFNIDGYYEWNREMLLPYSASIPGTVGTQSANFNYGELDTYGMELSVTWRDRIGKDFKYKVSVNTGYTDNKVLMMDWETNQRYMKIHEGSRTDMGTWGMQCLGMFRSYQDIDEYFTKYNITSYMGMTKENVKPGMLIYKDIRGAEQADGTYAGPDGVVSYENDQVRLSNRNNPYGFTTNLSAEWKGISLSAQISASWGGYSFIPTSALKIGNMVGSGSGSYTDLEYTNMPSFWNTDNMFVYNDVVDASGNVVVKANRNAIYPNLRWSSVNSVNSTYWRVSGTRVSMNRLTLAYTIPSKFTRLIGIESCRFNVTGQNLFSFYNPYPDNFIDPMTSYGSYPTLRKFTIGVNVTF</sequence>
<evidence type="ECO:0000256" key="7">
    <source>
        <dbReference type="ARBA" id="ARBA00023237"/>
    </source>
</evidence>
<protein>
    <submittedName>
        <fullName evidence="11">TonB-dependent receptor</fullName>
    </submittedName>
</protein>
<dbReference type="GO" id="GO:0015344">
    <property type="term" value="F:siderophore uptake transmembrane transporter activity"/>
    <property type="evidence" value="ECO:0007669"/>
    <property type="project" value="TreeGrafter"/>
</dbReference>
<dbReference type="InterPro" id="IPR036942">
    <property type="entry name" value="Beta-barrel_TonB_sf"/>
</dbReference>
<feature type="chain" id="PRO_5017336741" evidence="9">
    <location>
        <begin position="27"/>
        <end position="1129"/>
    </location>
</feature>
<dbReference type="Gene3D" id="2.170.130.10">
    <property type="entry name" value="TonB-dependent receptor, plug domain"/>
    <property type="match status" value="1"/>
</dbReference>
<keyword evidence="3 8" id="KW-1134">Transmembrane beta strand</keyword>
<evidence type="ECO:0000256" key="4">
    <source>
        <dbReference type="ARBA" id="ARBA00022692"/>
    </source>
</evidence>
<reference evidence="11 12" key="1">
    <citation type="submission" date="2018-08" db="EMBL/GenBank/DDBJ databases">
        <title>A genome reference for cultivated species of the human gut microbiota.</title>
        <authorList>
            <person name="Zou Y."/>
            <person name="Xue W."/>
            <person name="Luo G."/>
        </authorList>
    </citation>
    <scope>NUCLEOTIDE SEQUENCE [LARGE SCALE GENOMIC DNA]</scope>
    <source>
        <strain evidence="11 12">AF20-9LB</strain>
    </source>
</reference>
<dbReference type="SUPFAM" id="SSF49464">
    <property type="entry name" value="Carboxypeptidase regulatory domain-like"/>
    <property type="match status" value="1"/>
</dbReference>
<dbReference type="InterPro" id="IPR008969">
    <property type="entry name" value="CarboxyPept-like_regulatory"/>
</dbReference>
<dbReference type="PROSITE" id="PS52016">
    <property type="entry name" value="TONB_DEPENDENT_REC_3"/>
    <property type="match status" value="1"/>
</dbReference>
<organism evidence="11 12">
    <name type="scientific">Bacteroides ovatus</name>
    <dbReference type="NCBI Taxonomy" id="28116"/>
    <lineage>
        <taxon>Bacteria</taxon>
        <taxon>Pseudomonadati</taxon>
        <taxon>Bacteroidota</taxon>
        <taxon>Bacteroidia</taxon>
        <taxon>Bacteroidales</taxon>
        <taxon>Bacteroidaceae</taxon>
        <taxon>Bacteroides</taxon>
    </lineage>
</organism>
<feature type="domain" description="TonB-dependent receptor plug" evidence="10">
    <location>
        <begin position="119"/>
        <end position="242"/>
    </location>
</feature>
<evidence type="ECO:0000313" key="11">
    <source>
        <dbReference type="EMBL" id="RGS82976.1"/>
    </source>
</evidence>
<dbReference type="GO" id="GO:0044718">
    <property type="term" value="P:siderophore transmembrane transport"/>
    <property type="evidence" value="ECO:0007669"/>
    <property type="project" value="TreeGrafter"/>
</dbReference>
<evidence type="ECO:0000256" key="3">
    <source>
        <dbReference type="ARBA" id="ARBA00022452"/>
    </source>
</evidence>
<evidence type="ECO:0000256" key="9">
    <source>
        <dbReference type="SAM" id="SignalP"/>
    </source>
</evidence>
<comment type="similarity">
    <text evidence="8">Belongs to the TonB-dependent receptor family.</text>
</comment>
<evidence type="ECO:0000256" key="8">
    <source>
        <dbReference type="PROSITE-ProRule" id="PRU01360"/>
    </source>
</evidence>
<keyword evidence="4 8" id="KW-0812">Transmembrane</keyword>
<dbReference type="InterPro" id="IPR039426">
    <property type="entry name" value="TonB-dep_rcpt-like"/>
</dbReference>
<keyword evidence="2 8" id="KW-0813">Transport</keyword>
<gene>
    <name evidence="11" type="ORF">DWX70_13645</name>
</gene>
<dbReference type="Pfam" id="PF07715">
    <property type="entry name" value="Plug"/>
    <property type="match status" value="1"/>
</dbReference>
<feature type="signal peptide" evidence="9">
    <location>
        <begin position="1"/>
        <end position="26"/>
    </location>
</feature>
<dbReference type="InterPro" id="IPR037066">
    <property type="entry name" value="Plug_dom_sf"/>
</dbReference>
<comment type="caution">
    <text evidence="11">The sequence shown here is derived from an EMBL/GenBank/DDBJ whole genome shotgun (WGS) entry which is preliminary data.</text>
</comment>
<dbReference type="EMBL" id="QRVZ01000010">
    <property type="protein sequence ID" value="RGS82976.1"/>
    <property type="molecule type" value="Genomic_DNA"/>
</dbReference>
<dbReference type="Gene3D" id="2.40.170.20">
    <property type="entry name" value="TonB-dependent receptor, beta-barrel domain"/>
    <property type="match status" value="1"/>
</dbReference>
<evidence type="ECO:0000259" key="10">
    <source>
        <dbReference type="Pfam" id="PF07715"/>
    </source>
</evidence>
<dbReference type="InterPro" id="IPR012910">
    <property type="entry name" value="Plug_dom"/>
</dbReference>
<dbReference type="InterPro" id="IPR023997">
    <property type="entry name" value="TonB-dep_OMP_SusC/RagA_CS"/>
</dbReference>
<dbReference type="PANTHER" id="PTHR30069:SF29">
    <property type="entry name" value="HEMOGLOBIN AND HEMOGLOBIN-HAPTOGLOBIN-BINDING PROTEIN 1-RELATED"/>
    <property type="match status" value="1"/>
</dbReference>
<dbReference type="Gene3D" id="2.60.40.1120">
    <property type="entry name" value="Carboxypeptidase-like, regulatory domain"/>
    <property type="match status" value="1"/>
</dbReference>
<name>A0A395W0W8_BACOV</name>
<dbReference type="AlphaFoldDB" id="A0A395W0W8"/>
<proteinExistence type="inferred from homology"/>
<dbReference type="NCBIfam" id="TIGR04056">
    <property type="entry name" value="OMP_RagA_SusC"/>
    <property type="match status" value="1"/>
</dbReference>
<comment type="subcellular location">
    <subcellularLocation>
        <location evidence="1 8">Cell outer membrane</location>
        <topology evidence="1 8">Multi-pass membrane protein</topology>
    </subcellularLocation>
</comment>
<dbReference type="GO" id="GO:0009279">
    <property type="term" value="C:cell outer membrane"/>
    <property type="evidence" value="ECO:0007669"/>
    <property type="project" value="UniProtKB-SubCell"/>
</dbReference>